<evidence type="ECO:0000313" key="10">
    <source>
        <dbReference type="Proteomes" id="UP000799439"/>
    </source>
</evidence>
<dbReference type="PANTHER" id="PTHR33048:SF96">
    <property type="entry name" value="INTEGRAL MEMBRANE PROTEIN"/>
    <property type="match status" value="1"/>
</dbReference>
<evidence type="ECO:0000259" key="8">
    <source>
        <dbReference type="Pfam" id="PF20684"/>
    </source>
</evidence>
<dbReference type="Pfam" id="PF20684">
    <property type="entry name" value="Fung_rhodopsin"/>
    <property type="match status" value="1"/>
</dbReference>
<sequence>MSSDKMSNSDATMDTRYANWSGDPALAPWTSDIHLPFAVLITNYALAALLTVMCVMVRVYVRHGFVKHVGLDDWVLVAAQVTYLGYIVFLIKMCVSINTNGMRAEYWPTMTQMAFIPISLGATAILVRAAVATFFLRALGVFECLTARVIIIATFWVYAIFTTASTFVNVFQCGNPLNADTFISEYDCLPVGVLYGMIRTNRILNVSLDWVMTLMPVLLVAKSALRWEDKISAIGVLVLAGAGSIISVVGIAFVQLGEITWPSDIPHSFIFTLFSVWENAAVIIVLSLAAMRPLLKVYLRSRKSAQRCRESTSPKSAAADGTGARIKEARLASSSAELSREHLYFDTSFPPKNFDSQGLRDSPKARAT</sequence>
<evidence type="ECO:0000313" key="9">
    <source>
        <dbReference type="EMBL" id="KAF2152191.1"/>
    </source>
</evidence>
<comment type="subcellular location">
    <subcellularLocation>
        <location evidence="1">Membrane</location>
        <topology evidence="1">Multi-pass membrane protein</topology>
    </subcellularLocation>
</comment>
<dbReference type="EMBL" id="ML996086">
    <property type="protein sequence ID" value="KAF2152191.1"/>
    <property type="molecule type" value="Genomic_DNA"/>
</dbReference>
<name>A0A9P4IZ12_9PEZI</name>
<proteinExistence type="inferred from homology"/>
<feature type="transmembrane region" description="Helical" evidence="7">
    <location>
        <begin position="269"/>
        <end position="295"/>
    </location>
</feature>
<evidence type="ECO:0000256" key="4">
    <source>
        <dbReference type="ARBA" id="ARBA00023136"/>
    </source>
</evidence>
<keyword evidence="4 7" id="KW-0472">Membrane</keyword>
<evidence type="ECO:0000256" key="2">
    <source>
        <dbReference type="ARBA" id="ARBA00022692"/>
    </source>
</evidence>
<protein>
    <recommendedName>
        <fullName evidence="8">Rhodopsin domain-containing protein</fullName>
    </recommendedName>
</protein>
<keyword evidence="3 7" id="KW-1133">Transmembrane helix</keyword>
<feature type="region of interest" description="Disordered" evidence="6">
    <location>
        <begin position="346"/>
        <end position="368"/>
    </location>
</feature>
<feature type="transmembrane region" description="Helical" evidence="7">
    <location>
        <begin position="203"/>
        <end position="221"/>
    </location>
</feature>
<gene>
    <name evidence="9" type="ORF">K461DRAFT_321244</name>
</gene>
<evidence type="ECO:0000256" key="1">
    <source>
        <dbReference type="ARBA" id="ARBA00004141"/>
    </source>
</evidence>
<dbReference type="OrthoDB" id="4682787at2759"/>
<evidence type="ECO:0000256" key="7">
    <source>
        <dbReference type="SAM" id="Phobius"/>
    </source>
</evidence>
<dbReference type="AlphaFoldDB" id="A0A9P4IZ12"/>
<comment type="similarity">
    <text evidence="5">Belongs to the SAT4 family.</text>
</comment>
<organism evidence="9 10">
    <name type="scientific">Myriangium duriaei CBS 260.36</name>
    <dbReference type="NCBI Taxonomy" id="1168546"/>
    <lineage>
        <taxon>Eukaryota</taxon>
        <taxon>Fungi</taxon>
        <taxon>Dikarya</taxon>
        <taxon>Ascomycota</taxon>
        <taxon>Pezizomycotina</taxon>
        <taxon>Dothideomycetes</taxon>
        <taxon>Dothideomycetidae</taxon>
        <taxon>Myriangiales</taxon>
        <taxon>Myriangiaceae</taxon>
        <taxon>Myriangium</taxon>
    </lineage>
</organism>
<dbReference type="GO" id="GO:0016020">
    <property type="term" value="C:membrane"/>
    <property type="evidence" value="ECO:0007669"/>
    <property type="project" value="UniProtKB-SubCell"/>
</dbReference>
<feature type="transmembrane region" description="Helical" evidence="7">
    <location>
        <begin position="148"/>
        <end position="168"/>
    </location>
</feature>
<comment type="caution">
    <text evidence="9">The sequence shown here is derived from an EMBL/GenBank/DDBJ whole genome shotgun (WGS) entry which is preliminary data.</text>
</comment>
<evidence type="ECO:0000256" key="5">
    <source>
        <dbReference type="ARBA" id="ARBA00038359"/>
    </source>
</evidence>
<evidence type="ECO:0000256" key="3">
    <source>
        <dbReference type="ARBA" id="ARBA00022989"/>
    </source>
</evidence>
<dbReference type="Proteomes" id="UP000799439">
    <property type="component" value="Unassembled WGS sequence"/>
</dbReference>
<dbReference type="InterPro" id="IPR052337">
    <property type="entry name" value="SAT4-like"/>
</dbReference>
<feature type="transmembrane region" description="Helical" evidence="7">
    <location>
        <begin position="37"/>
        <end position="61"/>
    </location>
</feature>
<feature type="transmembrane region" description="Helical" evidence="7">
    <location>
        <begin position="233"/>
        <end position="257"/>
    </location>
</feature>
<feature type="transmembrane region" description="Helical" evidence="7">
    <location>
        <begin position="113"/>
        <end position="136"/>
    </location>
</feature>
<reference evidence="9" key="1">
    <citation type="journal article" date="2020" name="Stud. Mycol.">
        <title>101 Dothideomycetes genomes: a test case for predicting lifestyles and emergence of pathogens.</title>
        <authorList>
            <person name="Haridas S."/>
            <person name="Albert R."/>
            <person name="Binder M."/>
            <person name="Bloem J."/>
            <person name="Labutti K."/>
            <person name="Salamov A."/>
            <person name="Andreopoulos B."/>
            <person name="Baker S."/>
            <person name="Barry K."/>
            <person name="Bills G."/>
            <person name="Bluhm B."/>
            <person name="Cannon C."/>
            <person name="Castanera R."/>
            <person name="Culley D."/>
            <person name="Daum C."/>
            <person name="Ezra D."/>
            <person name="Gonzalez J."/>
            <person name="Henrissat B."/>
            <person name="Kuo A."/>
            <person name="Liang C."/>
            <person name="Lipzen A."/>
            <person name="Lutzoni F."/>
            <person name="Magnuson J."/>
            <person name="Mondo S."/>
            <person name="Nolan M."/>
            <person name="Ohm R."/>
            <person name="Pangilinan J."/>
            <person name="Park H.-J."/>
            <person name="Ramirez L."/>
            <person name="Alfaro M."/>
            <person name="Sun H."/>
            <person name="Tritt A."/>
            <person name="Yoshinaga Y."/>
            <person name="Zwiers L.-H."/>
            <person name="Turgeon B."/>
            <person name="Goodwin S."/>
            <person name="Spatafora J."/>
            <person name="Crous P."/>
            <person name="Grigoriev I."/>
        </authorList>
    </citation>
    <scope>NUCLEOTIDE SEQUENCE</scope>
    <source>
        <strain evidence="9">CBS 260.36</strain>
    </source>
</reference>
<dbReference type="PANTHER" id="PTHR33048">
    <property type="entry name" value="PTH11-LIKE INTEGRAL MEMBRANE PROTEIN (AFU_ORTHOLOGUE AFUA_5G11245)"/>
    <property type="match status" value="1"/>
</dbReference>
<accession>A0A9P4IZ12</accession>
<keyword evidence="10" id="KW-1185">Reference proteome</keyword>
<dbReference type="InterPro" id="IPR049326">
    <property type="entry name" value="Rhodopsin_dom_fungi"/>
</dbReference>
<feature type="domain" description="Rhodopsin" evidence="8">
    <location>
        <begin position="57"/>
        <end position="296"/>
    </location>
</feature>
<feature type="transmembrane region" description="Helical" evidence="7">
    <location>
        <begin position="73"/>
        <end position="93"/>
    </location>
</feature>
<keyword evidence="2 7" id="KW-0812">Transmembrane</keyword>
<evidence type="ECO:0000256" key="6">
    <source>
        <dbReference type="SAM" id="MobiDB-lite"/>
    </source>
</evidence>